<proteinExistence type="predicted"/>
<evidence type="ECO:0008006" key="4">
    <source>
        <dbReference type="Google" id="ProtNLM"/>
    </source>
</evidence>
<gene>
    <name evidence="2" type="ORF">C496_05697</name>
</gene>
<dbReference type="RefSeq" id="WP_006088961.1">
    <property type="nucleotide sequence ID" value="NZ_AOHW01000022.1"/>
</dbReference>
<dbReference type="EMBL" id="AOHW01000022">
    <property type="protein sequence ID" value="ELY42804.1"/>
    <property type="molecule type" value="Genomic_DNA"/>
</dbReference>
<dbReference type="InterPro" id="IPR055998">
    <property type="entry name" value="DUF7576"/>
</dbReference>
<organism evidence="2 3">
    <name type="scientific">Natronorubrum tibetense GA33</name>
    <dbReference type="NCBI Taxonomy" id="1114856"/>
    <lineage>
        <taxon>Archaea</taxon>
        <taxon>Methanobacteriati</taxon>
        <taxon>Methanobacteriota</taxon>
        <taxon>Stenosarchaea group</taxon>
        <taxon>Halobacteria</taxon>
        <taxon>Halobacteriales</taxon>
        <taxon>Natrialbaceae</taxon>
        <taxon>Natronorubrum</taxon>
    </lineage>
</organism>
<sequence>MADSTDEDSPECRTCGDPVASSSEQRVVTTLENGETVYQHFCSDDCLESWESSVNRNERM</sequence>
<dbReference type="eggNOG" id="arCOG06252">
    <property type="taxonomic scope" value="Archaea"/>
</dbReference>
<protein>
    <recommendedName>
        <fullName evidence="4">TRASH domain-containing protein</fullName>
    </recommendedName>
</protein>
<dbReference type="OrthoDB" id="169264at2157"/>
<dbReference type="AlphaFoldDB" id="L9VZW8"/>
<evidence type="ECO:0000313" key="2">
    <source>
        <dbReference type="EMBL" id="ELY42804.1"/>
    </source>
</evidence>
<keyword evidence="3" id="KW-1185">Reference proteome</keyword>
<evidence type="ECO:0000313" key="3">
    <source>
        <dbReference type="Proteomes" id="UP000011599"/>
    </source>
</evidence>
<accession>L9VZW8</accession>
<dbReference type="Proteomes" id="UP000011599">
    <property type="component" value="Unassembled WGS sequence"/>
</dbReference>
<dbReference type="PATRIC" id="fig|1114856.3.peg.1188"/>
<reference evidence="2 3" key="1">
    <citation type="journal article" date="2014" name="PLoS Genet.">
        <title>Phylogenetically driven sequencing of extremely halophilic archaea reveals strategies for static and dynamic osmo-response.</title>
        <authorList>
            <person name="Becker E.A."/>
            <person name="Seitzer P.M."/>
            <person name="Tritt A."/>
            <person name="Larsen D."/>
            <person name="Krusor M."/>
            <person name="Yao A.I."/>
            <person name="Wu D."/>
            <person name="Madern D."/>
            <person name="Eisen J.A."/>
            <person name="Darling A.E."/>
            <person name="Facciotti M.T."/>
        </authorList>
    </citation>
    <scope>NUCLEOTIDE SEQUENCE [LARGE SCALE GENOMIC DNA]</scope>
    <source>
        <strain evidence="2 3">GA33</strain>
    </source>
</reference>
<comment type="caution">
    <text evidence="2">The sequence shown here is derived from an EMBL/GenBank/DDBJ whole genome shotgun (WGS) entry which is preliminary data.</text>
</comment>
<name>L9VZW8_9EURY</name>
<feature type="region of interest" description="Disordered" evidence="1">
    <location>
        <begin position="1"/>
        <end position="25"/>
    </location>
</feature>
<evidence type="ECO:0000256" key="1">
    <source>
        <dbReference type="SAM" id="MobiDB-lite"/>
    </source>
</evidence>
<dbReference type="Pfam" id="PF24461">
    <property type="entry name" value="DUF7576"/>
    <property type="match status" value="1"/>
</dbReference>